<evidence type="ECO:0000313" key="4">
    <source>
        <dbReference type="Proteomes" id="UP000309673"/>
    </source>
</evidence>
<feature type="transmembrane region" description="Helical" evidence="1">
    <location>
        <begin position="269"/>
        <end position="293"/>
    </location>
</feature>
<comment type="caution">
    <text evidence="3">The sequence shown here is derived from an EMBL/GenBank/DDBJ whole genome shotgun (WGS) entry which is preliminary data.</text>
</comment>
<feature type="domain" description="Glycosyltransferase RgtA/B/C/D-like" evidence="2">
    <location>
        <begin position="55"/>
        <end position="217"/>
    </location>
</feature>
<proteinExistence type="predicted"/>
<dbReference type="InterPro" id="IPR038731">
    <property type="entry name" value="RgtA/B/C-like"/>
</dbReference>
<reference evidence="3 4" key="1">
    <citation type="submission" date="2019-04" db="EMBL/GenBank/DDBJ databases">
        <title>Cohnella sp. nov., isolated from soil.</title>
        <authorList>
            <person name="Kim W."/>
        </authorList>
    </citation>
    <scope>NUCLEOTIDE SEQUENCE [LARGE SCALE GENOMIC DNA]</scope>
    <source>
        <strain evidence="3 4">CAU 1483</strain>
    </source>
</reference>
<dbReference type="Pfam" id="PF13231">
    <property type="entry name" value="PMT_2"/>
    <property type="match status" value="1"/>
</dbReference>
<feature type="transmembrane region" description="Helical" evidence="1">
    <location>
        <begin position="366"/>
        <end position="387"/>
    </location>
</feature>
<accession>A0A4U0FAW3</accession>
<sequence>MPGKRSQIGWAAAVVLGLAYAVFGAYHLSPWAAAWDEVDFVLALDRFDLLAMQPHAPGYPYFILGGRLMRFITEDPVRALGLWNLLLVCSSAYPIYRIARRWTAPVYACLAVALTLTLPMNWTLAVRPMSEGAALAILWWYLWTLVRVCEKGTGGRWLAAAFMFGLLMGTRLSYAPFGLGLLLVWILAWREREVSLRLRYSRAILWAGAAAAFQLLWVAGLAAAEGGIRGTMVLMAGFGEGHFTQWGGGVAQSGLPFRERFVRFVADNWLWSGMSAQSALLAVMAGLLAIAALVMYGKKKSRAVAHPKRREQMLTAAGLIAACALAYAVWALLGQNIAKPRHAAPLASLTIFALGVWAVRSRTRTVTALAVLFAAGQTAIGAHLVMLQHDQWPAVYQLADRLKDHPAPRTVVYTWEEERVLRYLNVPVQTVPIFTYEYFMADIAAQPSSRILLTGSVWEEFRRQSGLPESKVRLVGVFRSDPRLDPVYGTIPLYEWNREQ</sequence>
<gene>
    <name evidence="3" type="ORF">E5161_11880</name>
</gene>
<feature type="transmembrane region" description="Helical" evidence="1">
    <location>
        <begin position="103"/>
        <end position="122"/>
    </location>
</feature>
<keyword evidence="1" id="KW-0812">Transmembrane</keyword>
<dbReference type="EMBL" id="SUPK01000005">
    <property type="protein sequence ID" value="TJY41895.1"/>
    <property type="molecule type" value="Genomic_DNA"/>
</dbReference>
<keyword evidence="3" id="KW-0808">Transferase</keyword>
<keyword evidence="1" id="KW-0472">Membrane</keyword>
<keyword evidence="1" id="KW-1133">Transmembrane helix</keyword>
<dbReference type="RefSeq" id="WP_136778030.1">
    <property type="nucleotide sequence ID" value="NZ_SUPK01000005.1"/>
</dbReference>
<organism evidence="3 4">
    <name type="scientific">Cohnella pontilimi</name>
    <dbReference type="NCBI Taxonomy" id="2564100"/>
    <lineage>
        <taxon>Bacteria</taxon>
        <taxon>Bacillati</taxon>
        <taxon>Bacillota</taxon>
        <taxon>Bacilli</taxon>
        <taxon>Bacillales</taxon>
        <taxon>Paenibacillaceae</taxon>
        <taxon>Cohnella</taxon>
    </lineage>
</organism>
<dbReference type="Proteomes" id="UP000309673">
    <property type="component" value="Unassembled WGS sequence"/>
</dbReference>
<feature type="transmembrane region" description="Helical" evidence="1">
    <location>
        <begin position="77"/>
        <end position="96"/>
    </location>
</feature>
<keyword evidence="4" id="KW-1185">Reference proteome</keyword>
<feature type="transmembrane region" description="Helical" evidence="1">
    <location>
        <begin position="203"/>
        <end position="224"/>
    </location>
</feature>
<evidence type="ECO:0000313" key="3">
    <source>
        <dbReference type="EMBL" id="TJY41895.1"/>
    </source>
</evidence>
<dbReference type="GO" id="GO:0016740">
    <property type="term" value="F:transferase activity"/>
    <property type="evidence" value="ECO:0007669"/>
    <property type="project" value="UniProtKB-KW"/>
</dbReference>
<dbReference type="OrthoDB" id="244199at2"/>
<evidence type="ECO:0000256" key="1">
    <source>
        <dbReference type="SAM" id="Phobius"/>
    </source>
</evidence>
<feature type="transmembrane region" description="Helical" evidence="1">
    <location>
        <begin position="313"/>
        <end position="330"/>
    </location>
</feature>
<protein>
    <submittedName>
        <fullName evidence="3">Glycosyltransferase family 39 protein</fullName>
    </submittedName>
</protein>
<feature type="transmembrane region" description="Helical" evidence="1">
    <location>
        <begin position="174"/>
        <end position="191"/>
    </location>
</feature>
<dbReference type="AlphaFoldDB" id="A0A4U0FAW3"/>
<feature type="transmembrane region" description="Helical" evidence="1">
    <location>
        <begin position="342"/>
        <end position="359"/>
    </location>
</feature>
<name>A0A4U0FAW3_9BACL</name>
<evidence type="ECO:0000259" key="2">
    <source>
        <dbReference type="Pfam" id="PF13231"/>
    </source>
</evidence>